<evidence type="ECO:0000313" key="1">
    <source>
        <dbReference type="EMBL" id="KYN50422.1"/>
    </source>
</evidence>
<reference evidence="1 2" key="1">
    <citation type="submission" date="2015-09" db="EMBL/GenBank/DDBJ databases">
        <title>Trachymyrmex cornetzi WGS genome.</title>
        <authorList>
            <person name="Nygaard S."/>
            <person name="Hu H."/>
            <person name="Boomsma J."/>
            <person name="Zhang G."/>
        </authorList>
    </citation>
    <scope>NUCLEOTIDE SEQUENCE [LARGE SCALE GENOMIC DNA]</scope>
    <source>
        <strain evidence="1">Tcor2-1</strain>
        <tissue evidence="1">Whole body</tissue>
    </source>
</reference>
<name>A0A151K2W7_9HYME</name>
<accession>A0A151K2W7</accession>
<dbReference type="EMBL" id="LKEY01014056">
    <property type="protein sequence ID" value="KYN50422.1"/>
    <property type="molecule type" value="Genomic_DNA"/>
</dbReference>
<proteinExistence type="predicted"/>
<evidence type="ECO:0000313" key="2">
    <source>
        <dbReference type="Proteomes" id="UP000078492"/>
    </source>
</evidence>
<organism evidence="1 2">
    <name type="scientific">Trachymyrmex cornetzi</name>
    <dbReference type="NCBI Taxonomy" id="471704"/>
    <lineage>
        <taxon>Eukaryota</taxon>
        <taxon>Metazoa</taxon>
        <taxon>Ecdysozoa</taxon>
        <taxon>Arthropoda</taxon>
        <taxon>Hexapoda</taxon>
        <taxon>Insecta</taxon>
        <taxon>Pterygota</taxon>
        <taxon>Neoptera</taxon>
        <taxon>Endopterygota</taxon>
        <taxon>Hymenoptera</taxon>
        <taxon>Apocrita</taxon>
        <taxon>Aculeata</taxon>
        <taxon>Formicoidea</taxon>
        <taxon>Formicidae</taxon>
        <taxon>Myrmicinae</taxon>
        <taxon>Trachymyrmex</taxon>
    </lineage>
</organism>
<dbReference type="AlphaFoldDB" id="A0A151K2W7"/>
<sequence>MKNAIYASIYHAVSTDEEPQHQYCPKGSSSWCFYQASIAKNITPGLHKTNVGTPINKLAFSKIRPLYERLTDDSLLLRCSRCLTQNANECLHSIIWNRCPKEVFVSKTRIKIAASISICEYNFGQRRTVSEILKQLGLLVGESTISIAKKRDETRLVIGLEKATEKFKNARRIMALAQNRREEVLLENEGLMYSPGMF</sequence>
<comment type="caution">
    <text evidence="1">The sequence shown here is derived from an EMBL/GenBank/DDBJ whole genome shotgun (WGS) entry which is preliminary data.</text>
</comment>
<dbReference type="Proteomes" id="UP000078492">
    <property type="component" value="Unassembled WGS sequence"/>
</dbReference>
<keyword evidence="2" id="KW-1185">Reference proteome</keyword>
<gene>
    <name evidence="1" type="ORF">ALC57_00059</name>
</gene>
<protein>
    <submittedName>
        <fullName evidence="1">Uncharacterized protein</fullName>
    </submittedName>
</protein>